<feature type="region of interest" description="Disordered" evidence="1">
    <location>
        <begin position="277"/>
        <end position="316"/>
    </location>
</feature>
<feature type="transmembrane region" description="Helical" evidence="2">
    <location>
        <begin position="105"/>
        <end position="124"/>
    </location>
</feature>
<feature type="transmembrane region" description="Helical" evidence="2">
    <location>
        <begin position="237"/>
        <end position="257"/>
    </location>
</feature>
<feature type="compositionally biased region" description="Basic and acidic residues" evidence="1">
    <location>
        <begin position="290"/>
        <end position="303"/>
    </location>
</feature>
<feature type="transmembrane region" description="Helical" evidence="2">
    <location>
        <begin position="194"/>
        <end position="217"/>
    </location>
</feature>
<organism evidence="3 4">
    <name type="scientific">Gonapodya prolifera (strain JEL478)</name>
    <name type="common">Monoblepharis prolifera</name>
    <dbReference type="NCBI Taxonomy" id="1344416"/>
    <lineage>
        <taxon>Eukaryota</taxon>
        <taxon>Fungi</taxon>
        <taxon>Fungi incertae sedis</taxon>
        <taxon>Chytridiomycota</taxon>
        <taxon>Chytridiomycota incertae sedis</taxon>
        <taxon>Monoblepharidomycetes</taxon>
        <taxon>Monoblepharidales</taxon>
        <taxon>Gonapodyaceae</taxon>
        <taxon>Gonapodya</taxon>
    </lineage>
</organism>
<feature type="transmembrane region" description="Helical" evidence="2">
    <location>
        <begin position="27"/>
        <end position="50"/>
    </location>
</feature>
<keyword evidence="4" id="KW-1185">Reference proteome</keyword>
<evidence type="ECO:0000313" key="4">
    <source>
        <dbReference type="Proteomes" id="UP000070544"/>
    </source>
</evidence>
<feature type="compositionally biased region" description="Polar residues" evidence="1">
    <location>
        <begin position="304"/>
        <end position="316"/>
    </location>
</feature>
<accession>A0A139A982</accession>
<keyword evidence="2" id="KW-0812">Transmembrane</keyword>
<keyword evidence="2" id="KW-0472">Membrane</keyword>
<feature type="transmembrane region" description="Helical" evidence="2">
    <location>
        <begin position="162"/>
        <end position="182"/>
    </location>
</feature>
<evidence type="ECO:0008006" key="5">
    <source>
        <dbReference type="Google" id="ProtNLM"/>
    </source>
</evidence>
<feature type="transmembrane region" description="Helical" evidence="2">
    <location>
        <begin position="131"/>
        <end position="150"/>
    </location>
</feature>
<evidence type="ECO:0000256" key="2">
    <source>
        <dbReference type="SAM" id="Phobius"/>
    </source>
</evidence>
<evidence type="ECO:0000313" key="3">
    <source>
        <dbReference type="EMBL" id="KXS13382.1"/>
    </source>
</evidence>
<feature type="transmembrane region" description="Helical" evidence="2">
    <location>
        <begin position="70"/>
        <end position="93"/>
    </location>
</feature>
<dbReference type="Proteomes" id="UP000070544">
    <property type="component" value="Unassembled WGS sequence"/>
</dbReference>
<sequence>MSSSAASLTTAPTLCSLENPTFTSPTWIAINYIVFLLVIYVITRLSAVFLKRIDPKRWATFSEEMRVNVISYVVEIILTTAALGCQLAVIRMLDPNYQYNLSEFQIARTAVNLVCLLYTSELLFRRKLRLTLITHHVVTVGIAIMLVVAFENTFDLHVTRIGLAFMFQATLEQATFLGLLFYRYRPNTQLTYMTLLIGAIVPMLLKLVSIGYVVAMWAKYIAPLGAASPSYVAMDVLIPVGGLLLLFTQVWSAMVVYKLALRSKPVSDAGAAAAAQLESGVSSDPESDERDSGETEKPFDPVHRSSTAPVKRSSTTKSFAPLKRSFTAKSSWSTMIKDADEPDDIGDFRMKV</sequence>
<protein>
    <recommendedName>
        <fullName evidence="5">TLC domain-containing protein</fullName>
    </recommendedName>
</protein>
<evidence type="ECO:0000256" key="1">
    <source>
        <dbReference type="SAM" id="MobiDB-lite"/>
    </source>
</evidence>
<keyword evidence="2" id="KW-1133">Transmembrane helix</keyword>
<dbReference type="EMBL" id="KQ965778">
    <property type="protein sequence ID" value="KXS13382.1"/>
    <property type="molecule type" value="Genomic_DNA"/>
</dbReference>
<dbReference type="AlphaFoldDB" id="A0A139A982"/>
<reference evidence="3 4" key="1">
    <citation type="journal article" date="2015" name="Genome Biol. Evol.">
        <title>Phylogenomic analyses indicate that early fungi evolved digesting cell walls of algal ancestors of land plants.</title>
        <authorList>
            <person name="Chang Y."/>
            <person name="Wang S."/>
            <person name="Sekimoto S."/>
            <person name="Aerts A.L."/>
            <person name="Choi C."/>
            <person name="Clum A."/>
            <person name="LaButti K.M."/>
            <person name="Lindquist E.A."/>
            <person name="Yee Ngan C."/>
            <person name="Ohm R.A."/>
            <person name="Salamov A.A."/>
            <person name="Grigoriev I.V."/>
            <person name="Spatafora J.W."/>
            <person name="Berbee M.L."/>
        </authorList>
    </citation>
    <scope>NUCLEOTIDE SEQUENCE [LARGE SCALE GENOMIC DNA]</scope>
    <source>
        <strain evidence="3 4">JEL478</strain>
    </source>
</reference>
<gene>
    <name evidence="3" type="ORF">M427DRAFT_58631</name>
</gene>
<name>A0A139A982_GONPJ</name>
<dbReference type="OrthoDB" id="2155119at2759"/>
<proteinExistence type="predicted"/>